<dbReference type="GO" id="GO:0005524">
    <property type="term" value="F:ATP binding"/>
    <property type="evidence" value="ECO:0007669"/>
    <property type="project" value="InterPro"/>
</dbReference>
<dbReference type="Pfam" id="PF07728">
    <property type="entry name" value="AAA_5"/>
    <property type="match status" value="1"/>
</dbReference>
<name>A0AAW8B540_9GAMM</name>
<feature type="domain" description="ATPase dynein-related AAA" evidence="1">
    <location>
        <begin position="78"/>
        <end position="217"/>
    </location>
</feature>
<organism evidence="2 3">
    <name type="scientific">Porticoccus litoralis</name>
    <dbReference type="NCBI Taxonomy" id="434086"/>
    <lineage>
        <taxon>Bacteria</taxon>
        <taxon>Pseudomonadati</taxon>
        <taxon>Pseudomonadota</taxon>
        <taxon>Gammaproteobacteria</taxon>
        <taxon>Cellvibrionales</taxon>
        <taxon>Porticoccaceae</taxon>
        <taxon>Porticoccus</taxon>
    </lineage>
</organism>
<dbReference type="RefSeq" id="WP_305170617.1">
    <property type="nucleotide sequence ID" value="NZ_JAUUUU010000004.1"/>
</dbReference>
<dbReference type="InterPro" id="IPR011704">
    <property type="entry name" value="ATPase_dyneun-rel_AAA"/>
</dbReference>
<dbReference type="SUPFAM" id="SSF52540">
    <property type="entry name" value="P-loop containing nucleoside triphosphate hydrolases"/>
    <property type="match status" value="1"/>
</dbReference>
<accession>A0AAW8B540</accession>
<evidence type="ECO:0000313" key="2">
    <source>
        <dbReference type="EMBL" id="MDP1521002.1"/>
    </source>
</evidence>
<gene>
    <name evidence="2" type="ORF">Q8A57_08480</name>
</gene>
<sequence>MNDKAIQRPTAETLYHHELERLREWDSGPIPPGWNLSPLAVEKFVLGDDELDIQRKFVAQRELVTRIIISLATNRGAMLIGEPGTAKSWLSELLSAAISGQSTLTIQGGAISQTSQLLYSWNEALLNTQGPCAEALIPSPIYQGMLDGQLVRFEEIARCPQHIQDAILSIMSERQIMVPELGKDSVLFAREGFNIIATSNSLDSGIYAMSAALKRRMNFETIPPIRDLADEIDVVMRESEKLIRLSGVEVKPDALTIEVLTTLFHELRNGQTLDGRSTDRLAATVMSTAEAVSVAHAMGVHAYYYGSGTMALDNLVHFLIGAALKDNKDDRRRMKHYFETEVSIKKGEHWQQVYEQRRLL</sequence>
<comment type="caution">
    <text evidence="2">The sequence shown here is derived from an EMBL/GenBank/DDBJ whole genome shotgun (WGS) entry which is preliminary data.</text>
</comment>
<dbReference type="GO" id="GO:0016887">
    <property type="term" value="F:ATP hydrolysis activity"/>
    <property type="evidence" value="ECO:0007669"/>
    <property type="project" value="InterPro"/>
</dbReference>
<dbReference type="Gene3D" id="3.40.50.300">
    <property type="entry name" value="P-loop containing nucleotide triphosphate hydrolases"/>
    <property type="match status" value="1"/>
</dbReference>
<reference evidence="2" key="2">
    <citation type="submission" date="2023-08" db="EMBL/GenBank/DDBJ databases">
        <authorList>
            <person name="Luo J."/>
        </authorList>
    </citation>
    <scope>NUCLEOTIDE SEQUENCE</scope>
    <source>
        <strain evidence="2">DSM 25064</strain>
    </source>
</reference>
<dbReference type="PANTHER" id="PTHR42759">
    <property type="entry name" value="MOXR FAMILY PROTEIN"/>
    <property type="match status" value="1"/>
</dbReference>
<dbReference type="InterPro" id="IPR050764">
    <property type="entry name" value="CbbQ/NirQ/NorQ/GpvN"/>
</dbReference>
<dbReference type="PANTHER" id="PTHR42759:SF1">
    <property type="entry name" value="MAGNESIUM-CHELATASE SUBUNIT CHLD"/>
    <property type="match status" value="1"/>
</dbReference>
<keyword evidence="3" id="KW-1185">Reference proteome</keyword>
<protein>
    <submittedName>
        <fullName evidence="2">AAA family ATPase</fullName>
    </submittedName>
</protein>
<dbReference type="Proteomes" id="UP001178354">
    <property type="component" value="Unassembled WGS sequence"/>
</dbReference>
<reference evidence="2" key="1">
    <citation type="journal article" date="2010" name="Int. J. Syst. Evol. Microbiol.">
        <title>Porticoccus litoralis gen. nov., sp. nov., a gammaproteobacterium isolated from the Yellow Sea.</title>
        <authorList>
            <person name="Oh H.M."/>
            <person name="Kim H."/>
            <person name="Kim K.M."/>
            <person name="Min G.S."/>
            <person name="Cho J.C."/>
        </authorList>
    </citation>
    <scope>NUCLEOTIDE SEQUENCE</scope>
    <source>
        <strain evidence="2">DSM 25064</strain>
    </source>
</reference>
<evidence type="ECO:0000259" key="1">
    <source>
        <dbReference type="Pfam" id="PF07728"/>
    </source>
</evidence>
<evidence type="ECO:0000313" key="3">
    <source>
        <dbReference type="Proteomes" id="UP001178354"/>
    </source>
</evidence>
<dbReference type="EMBL" id="JAUUUU010000004">
    <property type="protein sequence ID" value="MDP1521002.1"/>
    <property type="molecule type" value="Genomic_DNA"/>
</dbReference>
<proteinExistence type="predicted"/>
<dbReference type="AlphaFoldDB" id="A0AAW8B540"/>
<dbReference type="InterPro" id="IPR027417">
    <property type="entry name" value="P-loop_NTPase"/>
</dbReference>